<accession>A0AA96RGD3</accession>
<organism evidence="1 2">
    <name type="scientific">Paenibacillus aurantius</name>
    <dbReference type="NCBI Taxonomy" id="2918900"/>
    <lineage>
        <taxon>Bacteria</taxon>
        <taxon>Bacillati</taxon>
        <taxon>Bacillota</taxon>
        <taxon>Bacilli</taxon>
        <taxon>Bacillales</taxon>
        <taxon>Paenibacillaceae</taxon>
        <taxon>Paenibacillus</taxon>
    </lineage>
</organism>
<dbReference type="KEGG" id="paun:MJA45_03920"/>
<proteinExistence type="predicted"/>
<evidence type="ECO:0000313" key="2">
    <source>
        <dbReference type="Proteomes" id="UP001305702"/>
    </source>
</evidence>
<dbReference type="EMBL" id="CP130318">
    <property type="protein sequence ID" value="WNQ12208.1"/>
    <property type="molecule type" value="Genomic_DNA"/>
</dbReference>
<reference evidence="1 2" key="1">
    <citation type="submission" date="2022-02" db="EMBL/GenBank/DDBJ databases">
        <title>Paenibacillus sp. MBLB1776 Whole Genome Shotgun Sequencing.</title>
        <authorList>
            <person name="Hwang C.Y."/>
            <person name="Cho E.-S."/>
            <person name="Seo M.-J."/>
        </authorList>
    </citation>
    <scope>NUCLEOTIDE SEQUENCE [LARGE SCALE GENOMIC DNA]</scope>
    <source>
        <strain evidence="1 2">MBLB1776</strain>
    </source>
</reference>
<gene>
    <name evidence="1" type="ORF">MJA45_03920</name>
</gene>
<dbReference type="AlphaFoldDB" id="A0AA96RGD3"/>
<keyword evidence="2" id="KW-1185">Reference proteome</keyword>
<dbReference type="Proteomes" id="UP001305702">
    <property type="component" value="Chromosome"/>
</dbReference>
<dbReference type="RefSeq" id="WP_315605985.1">
    <property type="nucleotide sequence ID" value="NZ_CP130318.1"/>
</dbReference>
<protein>
    <submittedName>
        <fullName evidence="1">Uncharacterized protein</fullName>
    </submittedName>
</protein>
<sequence length="386" mass="45420">MEYEQDSSGINSLSGFSFQIKVFVYYMLELKEGMQIEFETIEDVNVKKIKADTIDDNSESFRSTLLSKDFNHAIQVKRTTISNDVAMKILLNWILLESSSNNVTKYVLLTEDVYNNKDIIFDNKVEDVFKTIIKSNKKKNATISKVKELFKDKYEDFEKIYKAINEKYEFLSLNDIDKQIDDKCAIHFRKVANSIVYNQRLKELLQHITVEIMEAVNKKSSYSIKYSDFVKLIEDISSRLTEKVTAPLYSKFKKINQIDLTDSKVSGLREYKQLVACELPENLIKQHLTFKNYYENILMKYMETNKLSKVEDIEETTFENFENVKFRLQKESLDEPYNRLEETKKLPNSHAENEQIRYGCGIYLTREDIVDNQISWEDEQNAKSKV</sequence>
<name>A0AA96RGD3_9BACL</name>
<evidence type="ECO:0000313" key="1">
    <source>
        <dbReference type="EMBL" id="WNQ12208.1"/>
    </source>
</evidence>